<sequence length="581" mass="63944">MNQVINRFTWKIGGAAGDGIMVTGAMLGKIFTRAGLWVTDYSEYPSLIRGGHNTQVVQVDEEKIFTHDQGNEILVALNEETVRLHAKEISPNGVIIYDGKRLKIVPAMIGGRKDINLMDVPFQKIAEDLGGKEIMRNTVALGASLGFLKAPFDLVEAVMHDAFDDKGDEVVHMNINIAKAGYNYVLENFEKEFPWRVKQKKSEKRIVIGGNDAISLGLIQGGLKFYSAYPMTPASSILSTLAELAPVCGHITKHAEDEISAINLAIGASFAGVRAATGTSGGGFCLMVEGLGLAAETETPLVLINAQRPGPSTGLPTWTEQGDLRFVMHASQGNFPRVVVAPADPEQAFFESIRALNLAEFFQTQVIILTDKYLAESHWTSEEFDLKKVLIEREKLAKLKAGSDYFERYKNSQNGVSQRSLPGQAGGIFMANSDEHDEFGFTTEDAGVRKIQMEKRAKKFRAISKYFSEPTVMYGPENADVTLVTWGSATLSCREALRKLKIMGINANILQILYILPFPAGSVAQALKNSKKTILVENNFSGQLGSVIKEFTGQECDEKLLKYDGRPFWPEEIAEFVKKTL</sequence>
<dbReference type="Gene3D" id="3.40.50.920">
    <property type="match status" value="1"/>
</dbReference>
<feature type="domain" description="Pyruvate flavodoxin/ferredoxin oxidoreductase pyrimidine binding" evidence="3">
    <location>
        <begin position="217"/>
        <end position="453"/>
    </location>
</feature>
<dbReference type="Proteomes" id="UP000236845">
    <property type="component" value="Unassembled WGS sequence"/>
</dbReference>
<dbReference type="CDD" id="cd07034">
    <property type="entry name" value="TPP_PYR_PFOR_IOR-alpha_like"/>
    <property type="match status" value="1"/>
</dbReference>
<name>A0A2H0YRP6_9BACT</name>
<dbReference type="Pfam" id="PF01855">
    <property type="entry name" value="POR_N"/>
    <property type="match status" value="1"/>
</dbReference>
<accession>A0A2H0YRP6</accession>
<evidence type="ECO:0000256" key="1">
    <source>
        <dbReference type="ARBA" id="ARBA00023002"/>
    </source>
</evidence>
<dbReference type="NCBIfam" id="TIGR03710">
    <property type="entry name" value="OAFO_sf"/>
    <property type="match status" value="1"/>
</dbReference>
<comment type="caution">
    <text evidence="5">The sequence shown here is derived from an EMBL/GenBank/DDBJ whole genome shotgun (WGS) entry which is preliminary data.</text>
</comment>
<dbReference type="FunFam" id="3.40.50.970:FF:000022">
    <property type="entry name" value="2-oxoglutarate ferredoxin oxidoreductase alpha subunit"/>
    <property type="match status" value="1"/>
</dbReference>
<evidence type="ECO:0000313" key="5">
    <source>
        <dbReference type="EMBL" id="PIS40413.1"/>
    </source>
</evidence>
<proteinExistence type="predicted"/>
<dbReference type="SUPFAM" id="SSF53323">
    <property type="entry name" value="Pyruvate-ferredoxin oxidoreductase, PFOR, domain III"/>
    <property type="match status" value="1"/>
</dbReference>
<dbReference type="InterPro" id="IPR029061">
    <property type="entry name" value="THDP-binding"/>
</dbReference>
<feature type="domain" description="Pyruvate/ketoisovalerate oxidoreductase catalytic" evidence="2">
    <location>
        <begin position="16"/>
        <end position="183"/>
    </location>
</feature>
<dbReference type="SUPFAM" id="SSF52922">
    <property type="entry name" value="TK C-terminal domain-like"/>
    <property type="match status" value="1"/>
</dbReference>
<dbReference type="GO" id="GO:0016903">
    <property type="term" value="F:oxidoreductase activity, acting on the aldehyde or oxo group of donors"/>
    <property type="evidence" value="ECO:0007669"/>
    <property type="project" value="InterPro"/>
</dbReference>
<dbReference type="InterPro" id="IPR002869">
    <property type="entry name" value="Pyrv_flavodox_OxRed_cen"/>
</dbReference>
<keyword evidence="1" id="KW-0560">Oxidoreductase</keyword>
<dbReference type="InterPro" id="IPR022367">
    <property type="entry name" value="2-oxoacid/accept_OxRdtase_asu"/>
</dbReference>
<feature type="domain" description="Pyruvate:ferredoxin oxidoreductase core" evidence="4">
    <location>
        <begin position="479"/>
        <end position="555"/>
    </location>
</feature>
<dbReference type="Gene3D" id="3.40.920.10">
    <property type="entry name" value="Pyruvate-ferredoxin oxidoreductase, PFOR, domain III"/>
    <property type="match status" value="1"/>
</dbReference>
<dbReference type="Pfam" id="PF01558">
    <property type="entry name" value="POR"/>
    <property type="match status" value="1"/>
</dbReference>
<evidence type="ECO:0000313" key="6">
    <source>
        <dbReference type="Proteomes" id="UP000236845"/>
    </source>
</evidence>
<organism evidence="5 6">
    <name type="scientific">Candidatus Kerfeldbacteria bacterium CG08_land_8_20_14_0_20_43_14</name>
    <dbReference type="NCBI Taxonomy" id="2014246"/>
    <lineage>
        <taxon>Bacteria</taxon>
        <taxon>Candidatus Kerfeldiibacteriota</taxon>
    </lineage>
</organism>
<dbReference type="PANTHER" id="PTHR32154">
    <property type="entry name" value="PYRUVATE-FLAVODOXIN OXIDOREDUCTASE-RELATED"/>
    <property type="match status" value="1"/>
</dbReference>
<dbReference type="Gene3D" id="3.40.50.970">
    <property type="match status" value="1"/>
</dbReference>
<evidence type="ECO:0000259" key="3">
    <source>
        <dbReference type="Pfam" id="PF01855"/>
    </source>
</evidence>
<dbReference type="GO" id="GO:0006979">
    <property type="term" value="P:response to oxidative stress"/>
    <property type="evidence" value="ECO:0007669"/>
    <property type="project" value="TreeGrafter"/>
</dbReference>
<dbReference type="InterPro" id="IPR009014">
    <property type="entry name" value="Transketo_C/PFOR_II"/>
</dbReference>
<dbReference type="EMBL" id="PEXW01000071">
    <property type="protein sequence ID" value="PIS40413.1"/>
    <property type="molecule type" value="Genomic_DNA"/>
</dbReference>
<dbReference type="InterPro" id="IPR002880">
    <property type="entry name" value="Pyrv_Fd/Flavodoxin_OxRdtase_N"/>
</dbReference>
<gene>
    <name evidence="5" type="ORF">COT26_03395</name>
</gene>
<dbReference type="AlphaFoldDB" id="A0A2H0YRP6"/>
<protein>
    <submittedName>
        <fullName evidence="5">2-oxoacid:acceptor oxidoreductase subunit alpha</fullName>
    </submittedName>
</protein>
<dbReference type="SUPFAM" id="SSF52518">
    <property type="entry name" value="Thiamin diphosphate-binding fold (THDP-binding)"/>
    <property type="match status" value="1"/>
</dbReference>
<dbReference type="PANTHER" id="PTHR32154:SF20">
    <property type="entry name" value="2-OXOGLUTARATE OXIDOREDUCTASE SUBUNIT KORA"/>
    <property type="match status" value="1"/>
</dbReference>
<dbReference type="InterPro" id="IPR033412">
    <property type="entry name" value="PFOR_II"/>
</dbReference>
<dbReference type="Pfam" id="PF17147">
    <property type="entry name" value="PFOR_II"/>
    <property type="match status" value="1"/>
</dbReference>
<evidence type="ECO:0000259" key="4">
    <source>
        <dbReference type="Pfam" id="PF17147"/>
    </source>
</evidence>
<evidence type="ECO:0000259" key="2">
    <source>
        <dbReference type="Pfam" id="PF01558"/>
    </source>
</evidence>
<dbReference type="InterPro" id="IPR019752">
    <property type="entry name" value="Pyrv/ketoisovalerate_OxRed_cat"/>
</dbReference>
<reference evidence="6" key="1">
    <citation type="submission" date="2017-09" db="EMBL/GenBank/DDBJ databases">
        <title>Depth-based differentiation of microbial function through sediment-hosted aquifers and enrichment of novel symbionts in the deep terrestrial subsurface.</title>
        <authorList>
            <person name="Probst A.J."/>
            <person name="Ladd B."/>
            <person name="Jarett J.K."/>
            <person name="Geller-Mcgrath D.E."/>
            <person name="Sieber C.M.K."/>
            <person name="Emerson J.B."/>
            <person name="Anantharaman K."/>
            <person name="Thomas B.C."/>
            <person name="Malmstrom R."/>
            <person name="Stieglmeier M."/>
            <person name="Klingl A."/>
            <person name="Woyke T."/>
            <person name="Ryan C.M."/>
            <person name="Banfield J.F."/>
        </authorList>
    </citation>
    <scope>NUCLEOTIDE SEQUENCE [LARGE SCALE GENOMIC DNA]</scope>
</reference>
<dbReference type="InterPro" id="IPR050722">
    <property type="entry name" value="Pyruvate:ferred/Flavod_OxRd"/>
</dbReference>